<dbReference type="Proteomes" id="UP001165960">
    <property type="component" value="Unassembled WGS sequence"/>
</dbReference>
<accession>A0ACC2RJG1</accession>
<dbReference type="EMBL" id="QTSX02007170">
    <property type="protein sequence ID" value="KAJ9050166.1"/>
    <property type="molecule type" value="Genomic_DNA"/>
</dbReference>
<keyword evidence="2" id="KW-1185">Reference proteome</keyword>
<name>A0ACC2RJG1_9FUNG</name>
<sequence length="101" mass="11119">MLQEVVGELYLNNVIPSNLKMPLKVSRLSLGLNAKSRNNDFSQIKADGFKLLGFQAEELIIAEPSVFKWGYGSIKTIAGITGTRPKHVQLSSEARQSNLTT</sequence>
<proteinExistence type="predicted"/>
<comment type="caution">
    <text evidence="1">The sequence shown here is derived from an EMBL/GenBank/DDBJ whole genome shotgun (WGS) entry which is preliminary data.</text>
</comment>
<protein>
    <submittedName>
        <fullName evidence="1">Uncharacterized protein</fullName>
    </submittedName>
</protein>
<gene>
    <name evidence="1" type="ORF">DSO57_1016994</name>
</gene>
<organism evidence="1 2">
    <name type="scientific">Entomophthora muscae</name>
    <dbReference type="NCBI Taxonomy" id="34485"/>
    <lineage>
        <taxon>Eukaryota</taxon>
        <taxon>Fungi</taxon>
        <taxon>Fungi incertae sedis</taxon>
        <taxon>Zoopagomycota</taxon>
        <taxon>Entomophthoromycotina</taxon>
        <taxon>Entomophthoromycetes</taxon>
        <taxon>Entomophthorales</taxon>
        <taxon>Entomophthoraceae</taxon>
        <taxon>Entomophthora</taxon>
    </lineage>
</organism>
<reference evidence="1" key="1">
    <citation type="submission" date="2022-04" db="EMBL/GenBank/DDBJ databases">
        <title>Genome of the entomopathogenic fungus Entomophthora muscae.</title>
        <authorList>
            <person name="Elya C."/>
            <person name="Lovett B.R."/>
            <person name="Lee E."/>
            <person name="Macias A.M."/>
            <person name="Hajek A.E."/>
            <person name="De Bivort B.L."/>
            <person name="Kasson M.T."/>
            <person name="De Fine Licht H.H."/>
            <person name="Stajich J.E."/>
        </authorList>
    </citation>
    <scope>NUCLEOTIDE SEQUENCE</scope>
    <source>
        <strain evidence="1">Berkeley</strain>
    </source>
</reference>
<evidence type="ECO:0000313" key="1">
    <source>
        <dbReference type="EMBL" id="KAJ9050166.1"/>
    </source>
</evidence>
<evidence type="ECO:0000313" key="2">
    <source>
        <dbReference type="Proteomes" id="UP001165960"/>
    </source>
</evidence>